<dbReference type="InterPro" id="IPR050166">
    <property type="entry name" value="ABC_transporter_ATP-bind"/>
</dbReference>
<dbReference type="EMBL" id="CP051774">
    <property type="protein sequence ID" value="QJE98560.1"/>
    <property type="molecule type" value="Genomic_DNA"/>
</dbReference>
<dbReference type="RefSeq" id="WP_169457047.1">
    <property type="nucleotide sequence ID" value="NZ_CP051774.1"/>
</dbReference>
<keyword evidence="6" id="KW-1185">Reference proteome</keyword>
<dbReference type="Proteomes" id="UP000501812">
    <property type="component" value="Chromosome"/>
</dbReference>
<evidence type="ECO:0000313" key="6">
    <source>
        <dbReference type="Proteomes" id="UP000501812"/>
    </source>
</evidence>
<evidence type="ECO:0000256" key="1">
    <source>
        <dbReference type="ARBA" id="ARBA00022448"/>
    </source>
</evidence>
<dbReference type="AlphaFoldDB" id="A0A858RR13"/>
<dbReference type="InterPro" id="IPR003593">
    <property type="entry name" value="AAA+_ATPase"/>
</dbReference>
<dbReference type="CDD" id="cd03293">
    <property type="entry name" value="ABC_NrtD_SsuB_transporters"/>
    <property type="match status" value="1"/>
</dbReference>
<dbReference type="InterPro" id="IPR017871">
    <property type="entry name" value="ABC_transporter-like_CS"/>
</dbReference>
<sequence>MRPIVELSGVSKGFGRGFSRSEVLRDINLSVQEGDFVSIIGYSGTGKSTLINLIAGLQKPDTGSAMMDGAPITGPGPERGIVFQNYSLLPWLTVTENVRLAVDQIFPSLSEKERAEHASKYIDMVKLTPASAKLPRELSGGMRQRVSVARTLAANPRILLLDEPLSALDALTRATLQDEIAEIWQANRTTVIWITNDPDEALLVADRVIPLLPGREGATLGSEIPVAIERPRDRRELLRSPDFKDLKLQLVDTLLGAKKDSTPLVTKKLAAPDILPEDLGKKRSFSLFDRPAPRRRSQLQREELKIEVS</sequence>
<accession>A0A858RR13</accession>
<dbReference type="KEGG" id="luo:HHL09_23180"/>
<dbReference type="InterPro" id="IPR003439">
    <property type="entry name" value="ABC_transporter-like_ATP-bd"/>
</dbReference>
<gene>
    <name evidence="5" type="ORF">HHL09_23180</name>
</gene>
<feature type="domain" description="ABC transporter" evidence="4">
    <location>
        <begin position="5"/>
        <end position="238"/>
    </location>
</feature>
<dbReference type="PROSITE" id="PS00211">
    <property type="entry name" value="ABC_TRANSPORTER_1"/>
    <property type="match status" value="1"/>
</dbReference>
<evidence type="ECO:0000256" key="2">
    <source>
        <dbReference type="ARBA" id="ARBA00022741"/>
    </source>
</evidence>
<dbReference type="SUPFAM" id="SSF52540">
    <property type="entry name" value="P-loop containing nucleoside triphosphate hydrolases"/>
    <property type="match status" value="1"/>
</dbReference>
<keyword evidence="1" id="KW-0813">Transport</keyword>
<name>A0A858RR13_9BACT</name>
<dbReference type="GO" id="GO:0005524">
    <property type="term" value="F:ATP binding"/>
    <property type="evidence" value="ECO:0007669"/>
    <property type="project" value="UniProtKB-KW"/>
</dbReference>
<dbReference type="PANTHER" id="PTHR42788">
    <property type="entry name" value="TAURINE IMPORT ATP-BINDING PROTEIN-RELATED"/>
    <property type="match status" value="1"/>
</dbReference>
<reference evidence="5 6" key="1">
    <citation type="submission" date="2020-04" db="EMBL/GenBank/DDBJ databases">
        <title>Luteolibacter sp. G-1-1-1 isolated from soil.</title>
        <authorList>
            <person name="Dahal R.H."/>
        </authorList>
    </citation>
    <scope>NUCLEOTIDE SEQUENCE [LARGE SCALE GENOMIC DNA]</scope>
    <source>
        <strain evidence="5 6">G-1-1-1</strain>
    </source>
</reference>
<dbReference type="InterPro" id="IPR027417">
    <property type="entry name" value="P-loop_NTPase"/>
</dbReference>
<keyword evidence="2" id="KW-0547">Nucleotide-binding</keyword>
<dbReference type="PANTHER" id="PTHR42788:SF13">
    <property type="entry name" value="ALIPHATIC SULFONATES IMPORT ATP-BINDING PROTEIN SSUB"/>
    <property type="match status" value="1"/>
</dbReference>
<evidence type="ECO:0000313" key="5">
    <source>
        <dbReference type="EMBL" id="QJE98560.1"/>
    </source>
</evidence>
<dbReference type="SMART" id="SM00382">
    <property type="entry name" value="AAA"/>
    <property type="match status" value="1"/>
</dbReference>
<proteinExistence type="predicted"/>
<dbReference type="Pfam" id="PF00005">
    <property type="entry name" value="ABC_tran"/>
    <property type="match status" value="1"/>
</dbReference>
<organism evidence="5 6">
    <name type="scientific">Luteolibacter luteus</name>
    <dbReference type="NCBI Taxonomy" id="2728835"/>
    <lineage>
        <taxon>Bacteria</taxon>
        <taxon>Pseudomonadati</taxon>
        <taxon>Verrucomicrobiota</taxon>
        <taxon>Verrucomicrobiia</taxon>
        <taxon>Verrucomicrobiales</taxon>
        <taxon>Verrucomicrobiaceae</taxon>
        <taxon>Luteolibacter</taxon>
    </lineage>
</organism>
<keyword evidence="3 5" id="KW-0067">ATP-binding</keyword>
<evidence type="ECO:0000256" key="3">
    <source>
        <dbReference type="ARBA" id="ARBA00022840"/>
    </source>
</evidence>
<protein>
    <submittedName>
        <fullName evidence="5">ABC transporter ATP-binding protein</fullName>
    </submittedName>
</protein>
<dbReference type="GO" id="GO:0016887">
    <property type="term" value="F:ATP hydrolysis activity"/>
    <property type="evidence" value="ECO:0007669"/>
    <property type="project" value="InterPro"/>
</dbReference>
<evidence type="ECO:0000259" key="4">
    <source>
        <dbReference type="PROSITE" id="PS50893"/>
    </source>
</evidence>
<dbReference type="PROSITE" id="PS50893">
    <property type="entry name" value="ABC_TRANSPORTER_2"/>
    <property type="match status" value="1"/>
</dbReference>
<dbReference type="Gene3D" id="3.40.50.300">
    <property type="entry name" value="P-loop containing nucleotide triphosphate hydrolases"/>
    <property type="match status" value="1"/>
</dbReference>